<dbReference type="Proteomes" id="UP001341840">
    <property type="component" value="Unassembled WGS sequence"/>
</dbReference>
<dbReference type="PANTHER" id="PTHR46629">
    <property type="entry name" value="OS01G0917900 PROTEIN"/>
    <property type="match status" value="1"/>
</dbReference>
<dbReference type="InterPro" id="IPR001841">
    <property type="entry name" value="Znf_RING"/>
</dbReference>
<dbReference type="PROSITE" id="PS50089">
    <property type="entry name" value="ZF_RING_2"/>
    <property type="match status" value="1"/>
</dbReference>
<keyword evidence="5" id="KW-1185">Reference proteome</keyword>
<dbReference type="EMBL" id="JASCZI010000004">
    <property type="protein sequence ID" value="MED6106149.1"/>
    <property type="molecule type" value="Genomic_DNA"/>
</dbReference>
<reference evidence="4 5" key="1">
    <citation type="journal article" date="2023" name="Plants (Basel)">
        <title>Bridging the Gap: Combining Genomics and Transcriptomics Approaches to Understand Stylosanthes scabra, an Orphan Legume from the Brazilian Caatinga.</title>
        <authorList>
            <person name="Ferreira-Neto J.R.C."/>
            <person name="da Silva M.D."/>
            <person name="Binneck E."/>
            <person name="de Melo N.F."/>
            <person name="da Silva R.H."/>
            <person name="de Melo A.L.T.M."/>
            <person name="Pandolfi V."/>
            <person name="Bustamante F.O."/>
            <person name="Brasileiro-Vidal A.C."/>
            <person name="Benko-Iseppon A.M."/>
        </authorList>
    </citation>
    <scope>NUCLEOTIDE SEQUENCE [LARGE SCALE GENOMIC DNA]</scope>
    <source>
        <tissue evidence="4">Leaves</tissue>
    </source>
</reference>
<dbReference type="SUPFAM" id="SSF57850">
    <property type="entry name" value="RING/U-box"/>
    <property type="match status" value="1"/>
</dbReference>
<keyword evidence="1" id="KW-0862">Zinc</keyword>
<evidence type="ECO:0000256" key="1">
    <source>
        <dbReference type="PROSITE-ProRule" id="PRU00175"/>
    </source>
</evidence>
<sequence length="274" mass="30458">MEGRRRITLYDQMTASKTTSLADLILHDSFTAVSSAAAAADSTAATAAVDAESYELNQSRTLVDILREDEHNNNNTTDRKSRKSFSFMDKLRFKLALNSRSNYSSETENNSANNSNNNNHIQTNLSELQARIDPDELTQQDATTQRSQNDAVATTASADREIPAEVAVAEPVGVSLMDLLEETEMETGFEVSSNRMSDADFEDAIECEVEEEKCEEEGASIVERNCCVCMVRHRGAAFIPCGHTFCRLCSREVWVNRGNCPLCNNFILEILDIF</sequence>
<comment type="caution">
    <text evidence="4">The sequence shown here is derived from an EMBL/GenBank/DDBJ whole genome shotgun (WGS) entry which is preliminary data.</text>
</comment>
<feature type="domain" description="RING-type" evidence="3">
    <location>
        <begin position="226"/>
        <end position="264"/>
    </location>
</feature>
<organism evidence="4 5">
    <name type="scientific">Stylosanthes scabra</name>
    <dbReference type="NCBI Taxonomy" id="79078"/>
    <lineage>
        <taxon>Eukaryota</taxon>
        <taxon>Viridiplantae</taxon>
        <taxon>Streptophyta</taxon>
        <taxon>Embryophyta</taxon>
        <taxon>Tracheophyta</taxon>
        <taxon>Spermatophyta</taxon>
        <taxon>Magnoliopsida</taxon>
        <taxon>eudicotyledons</taxon>
        <taxon>Gunneridae</taxon>
        <taxon>Pentapetalae</taxon>
        <taxon>rosids</taxon>
        <taxon>fabids</taxon>
        <taxon>Fabales</taxon>
        <taxon>Fabaceae</taxon>
        <taxon>Papilionoideae</taxon>
        <taxon>50 kb inversion clade</taxon>
        <taxon>dalbergioids sensu lato</taxon>
        <taxon>Dalbergieae</taxon>
        <taxon>Pterocarpus clade</taxon>
        <taxon>Stylosanthes</taxon>
    </lineage>
</organism>
<evidence type="ECO:0000259" key="3">
    <source>
        <dbReference type="PROSITE" id="PS50089"/>
    </source>
</evidence>
<keyword evidence="1" id="KW-0863">Zinc-finger</keyword>
<protein>
    <recommendedName>
        <fullName evidence="3">RING-type domain-containing protein</fullName>
    </recommendedName>
</protein>
<evidence type="ECO:0000313" key="5">
    <source>
        <dbReference type="Proteomes" id="UP001341840"/>
    </source>
</evidence>
<dbReference type="CDD" id="cd16449">
    <property type="entry name" value="RING-HC"/>
    <property type="match status" value="1"/>
</dbReference>
<proteinExistence type="predicted"/>
<dbReference type="SMART" id="SM00184">
    <property type="entry name" value="RING"/>
    <property type="match status" value="1"/>
</dbReference>
<dbReference type="Pfam" id="PF13920">
    <property type="entry name" value="zf-C3HC4_3"/>
    <property type="match status" value="1"/>
</dbReference>
<name>A0ABU6Q2Q1_9FABA</name>
<feature type="region of interest" description="Disordered" evidence="2">
    <location>
        <begin position="138"/>
        <end position="157"/>
    </location>
</feature>
<evidence type="ECO:0000313" key="4">
    <source>
        <dbReference type="EMBL" id="MED6106149.1"/>
    </source>
</evidence>
<dbReference type="Gene3D" id="3.30.40.10">
    <property type="entry name" value="Zinc/RING finger domain, C3HC4 (zinc finger)"/>
    <property type="match status" value="1"/>
</dbReference>
<evidence type="ECO:0000256" key="2">
    <source>
        <dbReference type="SAM" id="MobiDB-lite"/>
    </source>
</evidence>
<gene>
    <name evidence="4" type="ORF">PIB30_002040</name>
</gene>
<keyword evidence="1" id="KW-0479">Metal-binding</keyword>
<accession>A0ABU6Q2Q1</accession>
<dbReference type="InterPro" id="IPR013083">
    <property type="entry name" value="Znf_RING/FYVE/PHD"/>
</dbReference>